<dbReference type="KEGG" id="aten:116304149"/>
<dbReference type="GeneID" id="116304149"/>
<evidence type="ECO:0000313" key="8">
    <source>
        <dbReference type="RefSeq" id="XP_031569678.1"/>
    </source>
</evidence>
<evidence type="ECO:0000256" key="1">
    <source>
        <dbReference type="ARBA" id="ARBA00004123"/>
    </source>
</evidence>
<evidence type="ECO:0000256" key="6">
    <source>
        <dbReference type="SAM" id="MobiDB-lite"/>
    </source>
</evidence>
<keyword evidence="5" id="KW-0539">Nucleus</keyword>
<evidence type="ECO:0000256" key="4">
    <source>
        <dbReference type="ARBA" id="ARBA00023163"/>
    </source>
</evidence>
<protein>
    <submittedName>
        <fullName evidence="8">Transcriptional adapter 1-like</fullName>
    </submittedName>
</protein>
<dbReference type="Pfam" id="PF12767">
    <property type="entry name" value="SAGA-Tad1"/>
    <property type="match status" value="1"/>
</dbReference>
<evidence type="ECO:0000256" key="5">
    <source>
        <dbReference type="ARBA" id="ARBA00023242"/>
    </source>
</evidence>
<evidence type="ECO:0000313" key="7">
    <source>
        <dbReference type="Proteomes" id="UP000515163"/>
    </source>
</evidence>
<dbReference type="RefSeq" id="XP_031569678.1">
    <property type="nucleotide sequence ID" value="XM_031713818.1"/>
</dbReference>
<comment type="subcellular location">
    <subcellularLocation>
        <location evidence="1">Nucleus</location>
    </subcellularLocation>
</comment>
<dbReference type="GO" id="GO:0000124">
    <property type="term" value="C:SAGA complex"/>
    <property type="evidence" value="ECO:0007669"/>
    <property type="project" value="TreeGrafter"/>
</dbReference>
<dbReference type="InterPro" id="IPR024738">
    <property type="entry name" value="Hfi1/Tada1"/>
</dbReference>
<organism evidence="7 8">
    <name type="scientific">Actinia tenebrosa</name>
    <name type="common">Australian red waratah sea anemone</name>
    <dbReference type="NCBI Taxonomy" id="6105"/>
    <lineage>
        <taxon>Eukaryota</taxon>
        <taxon>Metazoa</taxon>
        <taxon>Cnidaria</taxon>
        <taxon>Anthozoa</taxon>
        <taxon>Hexacorallia</taxon>
        <taxon>Actiniaria</taxon>
        <taxon>Actiniidae</taxon>
        <taxon>Actinia</taxon>
    </lineage>
</organism>
<evidence type="ECO:0000256" key="3">
    <source>
        <dbReference type="ARBA" id="ARBA00023015"/>
    </source>
</evidence>
<name>A0A6P8IU07_ACTTE</name>
<dbReference type="GO" id="GO:0006357">
    <property type="term" value="P:regulation of transcription by RNA polymerase II"/>
    <property type="evidence" value="ECO:0007669"/>
    <property type="project" value="TreeGrafter"/>
</dbReference>
<proteinExistence type="inferred from homology"/>
<dbReference type="Proteomes" id="UP000515163">
    <property type="component" value="Unplaced"/>
</dbReference>
<dbReference type="FunCoup" id="A0A6P8IU07">
    <property type="interactions" value="1947"/>
</dbReference>
<dbReference type="PANTHER" id="PTHR21277:SF5">
    <property type="entry name" value="TRANSCRIPTIONAL ADAPTER 1"/>
    <property type="match status" value="1"/>
</dbReference>
<dbReference type="GO" id="GO:0005634">
    <property type="term" value="C:nucleus"/>
    <property type="evidence" value="ECO:0007669"/>
    <property type="project" value="UniProtKB-SubCell"/>
</dbReference>
<keyword evidence="3" id="KW-0805">Transcription regulation</keyword>
<dbReference type="OrthoDB" id="10264870at2759"/>
<reference evidence="8" key="1">
    <citation type="submission" date="2025-08" db="UniProtKB">
        <authorList>
            <consortium name="RefSeq"/>
        </authorList>
    </citation>
    <scope>IDENTIFICATION</scope>
    <source>
        <tissue evidence="8">Tentacle</tissue>
    </source>
</reference>
<sequence>MAADLATCRRQLMEALGDNSETYWNMMKLWYKQKIGKDELDTQATQCLGNNNIHFHNNFLLAILAKCQALGQTPASHPRTPQKPPQKPQLIKKNKVKRQKQSLKTNFEQRFVPADPFKDAPLMSLKDINEDCEIGLCSYDLMLPDTATIHGRLYLGAWDAGLDNVADETVSLVQFATEYLIKDILSICCAKRSAYRLRDGHFRHVVGTAYPRMHLVNSTVKWPPDERTIEKSSQPAVNNNHGKTLQQAAAEAALIVASTDDHRTSKSPVSPYDLRDALQNHRRVLPSHTVYAVNIERILSKLWHPSQEEIEQNQLHRLEAKRRYERLKQQRSLRL</sequence>
<gene>
    <name evidence="8" type="primary">LOC116304149</name>
</gene>
<keyword evidence="4" id="KW-0804">Transcription</keyword>
<comment type="similarity">
    <text evidence="2">Belongs to the TADA1 family.</text>
</comment>
<dbReference type="GO" id="GO:0003713">
    <property type="term" value="F:transcription coactivator activity"/>
    <property type="evidence" value="ECO:0007669"/>
    <property type="project" value="TreeGrafter"/>
</dbReference>
<dbReference type="CDD" id="cd22934">
    <property type="entry name" value="HFD_TADA1"/>
    <property type="match status" value="1"/>
</dbReference>
<evidence type="ECO:0000256" key="2">
    <source>
        <dbReference type="ARBA" id="ARBA00010314"/>
    </source>
</evidence>
<keyword evidence="7" id="KW-1185">Reference proteome</keyword>
<dbReference type="InParanoid" id="A0A6P8IU07"/>
<dbReference type="PANTHER" id="PTHR21277">
    <property type="entry name" value="TRANSCRIPTIONAL ADAPTER 1"/>
    <property type="match status" value="1"/>
</dbReference>
<accession>A0A6P8IU07</accession>
<dbReference type="AlphaFoldDB" id="A0A6P8IU07"/>
<feature type="region of interest" description="Disordered" evidence="6">
    <location>
        <begin position="73"/>
        <end position="95"/>
    </location>
</feature>